<dbReference type="Pfam" id="PF13578">
    <property type="entry name" value="Methyltransf_24"/>
    <property type="match status" value="1"/>
</dbReference>
<dbReference type="EMBL" id="PCMW01000103">
    <property type="protein sequence ID" value="PDS22308.1"/>
    <property type="molecule type" value="Genomic_DNA"/>
</dbReference>
<protein>
    <submittedName>
        <fullName evidence="1">Class I SAM-dependent methyltransferase</fullName>
    </submittedName>
</protein>
<gene>
    <name evidence="1" type="ORF">B0A77_13785</name>
</gene>
<evidence type="ECO:0000313" key="1">
    <source>
        <dbReference type="EMBL" id="PDS22308.1"/>
    </source>
</evidence>
<dbReference type="SUPFAM" id="SSF53335">
    <property type="entry name" value="S-adenosyl-L-methionine-dependent methyltransferases"/>
    <property type="match status" value="1"/>
</dbReference>
<evidence type="ECO:0000313" key="2">
    <source>
        <dbReference type="Proteomes" id="UP000220828"/>
    </source>
</evidence>
<dbReference type="Gene3D" id="3.40.50.150">
    <property type="entry name" value="Vaccinia Virus protein VP39"/>
    <property type="match status" value="1"/>
</dbReference>
<dbReference type="GO" id="GO:0008168">
    <property type="term" value="F:methyltransferase activity"/>
    <property type="evidence" value="ECO:0007669"/>
    <property type="project" value="UniProtKB-KW"/>
</dbReference>
<dbReference type="RefSeq" id="WP_014083815.1">
    <property type="nucleotide sequence ID" value="NZ_CBCSFI010000017.1"/>
</dbReference>
<dbReference type="Proteomes" id="UP000220828">
    <property type="component" value="Unassembled WGS sequence"/>
</dbReference>
<keyword evidence="1" id="KW-0808">Transferase</keyword>
<comment type="caution">
    <text evidence="1">The sequence shown here is derived from an EMBL/GenBank/DDBJ whole genome shotgun (WGS) entry which is preliminary data.</text>
</comment>
<name>A0A2H3K8Z3_9FLAO</name>
<organism evidence="1 2">
    <name type="scientific">Flavobacterium branchiophilum</name>
    <dbReference type="NCBI Taxonomy" id="55197"/>
    <lineage>
        <taxon>Bacteria</taxon>
        <taxon>Pseudomonadati</taxon>
        <taxon>Bacteroidota</taxon>
        <taxon>Flavobacteriia</taxon>
        <taxon>Flavobacteriales</taxon>
        <taxon>Flavobacteriaceae</taxon>
        <taxon>Flavobacterium</taxon>
    </lineage>
</organism>
<reference evidence="1 2" key="1">
    <citation type="submission" date="2017-09" db="EMBL/GenBank/DDBJ databases">
        <title>Whole genomes of Flavobacteriaceae.</title>
        <authorList>
            <person name="Stine C."/>
            <person name="Li C."/>
            <person name="Tadesse D."/>
        </authorList>
    </citation>
    <scope>NUCLEOTIDE SEQUENCE [LARGE SCALE GENOMIC DNA]</scope>
    <source>
        <strain evidence="1 2">ATCC 35036</strain>
    </source>
</reference>
<dbReference type="OMA" id="FDDIHWS"/>
<sequence length="256" mass="30601">MHYFFLSYIHFLWQSKNEHAVHSPFVFNLVTQCFYDKKKYPFYKIFNNYRQQLYNNNNIIEITDFGAGSKIFKDNKRSVRQMAENAGISKKRAQLLWRMVQYFNPQNTLELGSSLGLSTLALSENNCHKITTVEGCEATYKHFCNYFFQKDKPHVEAIQQEFAAFLEQNNTKKYDFIYFDGNHSKDATLKYVDLLLPYKSNDSVWIFDDIYWSKDMTEAWKSIQKHPEVQVTIDTFQWGIVFFRKEQAKEHFIIRI</sequence>
<dbReference type="AlphaFoldDB" id="A0A2H3K8Z3"/>
<proteinExistence type="predicted"/>
<dbReference type="OrthoDB" id="5464618at2"/>
<dbReference type="InterPro" id="IPR029063">
    <property type="entry name" value="SAM-dependent_MTases_sf"/>
</dbReference>
<dbReference type="GO" id="GO:0032259">
    <property type="term" value="P:methylation"/>
    <property type="evidence" value="ECO:0007669"/>
    <property type="project" value="UniProtKB-KW"/>
</dbReference>
<keyword evidence="1" id="KW-0489">Methyltransferase</keyword>
<accession>A0A2H3K8Z3</accession>